<dbReference type="EMBL" id="GBYX01478046">
    <property type="protein sequence ID" value="JAO03644.1"/>
    <property type="molecule type" value="Transcribed_RNA"/>
</dbReference>
<dbReference type="AlphaFoldDB" id="A0A0S7EGI9"/>
<name>A0A0S7EGI9_9TELE</name>
<reference evidence="1" key="1">
    <citation type="submission" date="2014-12" db="EMBL/GenBank/DDBJ databases">
        <title>Parallel Evolution in Life History Adaptation Evident in the Tissue-Specific Poeciliopsis prolifica transcriptome.</title>
        <authorList>
            <person name="Jue N.K."/>
            <person name="Foley R.J."/>
            <person name="Obergfell C."/>
            <person name="Reznick D.N."/>
            <person name="O'Neill R.J."/>
            <person name="O'Neill M.J."/>
        </authorList>
    </citation>
    <scope>NUCLEOTIDE SEQUENCE</scope>
</reference>
<sequence length="107" mass="11943">MQLRNPGPNQEEQPVALIVVDGLNVWHQTLTSSSAPVVLCGFGPTSVCMYSINVLRKWTCGRPRSCIIFRLDHSEMLHVVDITPQTCCLCFHGSHTHSHSQKGIFQL</sequence>
<proteinExistence type="predicted"/>
<protein>
    <submittedName>
        <fullName evidence="1">PPUP9740</fullName>
    </submittedName>
</protein>
<gene>
    <name evidence="1" type="primary">PPUP9740</name>
</gene>
<organism evidence="1">
    <name type="scientific">Poeciliopsis prolifica</name>
    <name type="common">blackstripe livebearer</name>
    <dbReference type="NCBI Taxonomy" id="188132"/>
    <lineage>
        <taxon>Eukaryota</taxon>
        <taxon>Metazoa</taxon>
        <taxon>Chordata</taxon>
        <taxon>Craniata</taxon>
        <taxon>Vertebrata</taxon>
        <taxon>Euteleostomi</taxon>
        <taxon>Actinopterygii</taxon>
        <taxon>Neopterygii</taxon>
        <taxon>Teleostei</taxon>
        <taxon>Neoteleostei</taxon>
        <taxon>Acanthomorphata</taxon>
        <taxon>Ovalentaria</taxon>
        <taxon>Atherinomorphae</taxon>
        <taxon>Cyprinodontiformes</taxon>
        <taxon>Poeciliidae</taxon>
        <taxon>Poeciliinae</taxon>
        <taxon>Poeciliopsis</taxon>
    </lineage>
</organism>
<evidence type="ECO:0000313" key="1">
    <source>
        <dbReference type="EMBL" id="JAO03644.1"/>
    </source>
</evidence>
<accession>A0A0S7EGI9</accession>